<evidence type="ECO:0000313" key="3">
    <source>
        <dbReference type="Proteomes" id="UP000499080"/>
    </source>
</evidence>
<evidence type="ECO:0000259" key="1">
    <source>
        <dbReference type="Pfam" id="PF21787"/>
    </source>
</evidence>
<dbReference type="PANTHER" id="PTHR46600">
    <property type="entry name" value="THAP DOMAIN-CONTAINING"/>
    <property type="match status" value="1"/>
</dbReference>
<accession>A0A4Y2IN34</accession>
<dbReference type="GO" id="GO:0005654">
    <property type="term" value="C:nucleoplasm"/>
    <property type="evidence" value="ECO:0007669"/>
    <property type="project" value="UniProtKB-SubCell"/>
</dbReference>
<dbReference type="PANTHER" id="PTHR46600:SF1">
    <property type="entry name" value="THAP DOMAIN-CONTAINING PROTEIN 1"/>
    <property type="match status" value="1"/>
</dbReference>
<dbReference type="AlphaFoldDB" id="A0A4Y2IN34"/>
<dbReference type="OrthoDB" id="6436206at2759"/>
<dbReference type="InterPro" id="IPR026516">
    <property type="entry name" value="THAP1/10"/>
</dbReference>
<keyword evidence="3" id="KW-1185">Reference proteome</keyword>
<name>A0A4Y2IN34_ARAVE</name>
<proteinExistence type="predicted"/>
<dbReference type="Pfam" id="PF21787">
    <property type="entry name" value="TNP-like_RNaseH_N"/>
    <property type="match status" value="1"/>
</dbReference>
<gene>
    <name evidence="2" type="ORF">AVEN_60866_1</name>
</gene>
<reference evidence="2 3" key="1">
    <citation type="journal article" date="2019" name="Sci. Rep.">
        <title>Orb-weaving spider Araneus ventricosus genome elucidates the spidroin gene catalogue.</title>
        <authorList>
            <person name="Kono N."/>
            <person name="Nakamura H."/>
            <person name="Ohtoshi R."/>
            <person name="Moran D.A.P."/>
            <person name="Shinohara A."/>
            <person name="Yoshida Y."/>
            <person name="Fujiwara M."/>
            <person name="Mori M."/>
            <person name="Tomita M."/>
            <person name="Arakawa K."/>
        </authorList>
    </citation>
    <scope>NUCLEOTIDE SEQUENCE [LARGE SCALE GENOMIC DNA]</scope>
</reference>
<dbReference type="GO" id="GO:0043565">
    <property type="term" value="F:sequence-specific DNA binding"/>
    <property type="evidence" value="ECO:0007669"/>
    <property type="project" value="InterPro"/>
</dbReference>
<dbReference type="InterPro" id="IPR048365">
    <property type="entry name" value="TNP-like_RNaseH_N"/>
</dbReference>
<organism evidence="2 3">
    <name type="scientific">Araneus ventricosus</name>
    <name type="common">Orbweaver spider</name>
    <name type="synonym">Epeira ventricosa</name>
    <dbReference type="NCBI Taxonomy" id="182803"/>
    <lineage>
        <taxon>Eukaryota</taxon>
        <taxon>Metazoa</taxon>
        <taxon>Ecdysozoa</taxon>
        <taxon>Arthropoda</taxon>
        <taxon>Chelicerata</taxon>
        <taxon>Arachnida</taxon>
        <taxon>Araneae</taxon>
        <taxon>Araneomorphae</taxon>
        <taxon>Entelegynae</taxon>
        <taxon>Araneoidea</taxon>
        <taxon>Araneidae</taxon>
        <taxon>Araneus</taxon>
    </lineage>
</organism>
<protein>
    <recommendedName>
        <fullName evidence="1">Transposable element P transposase-like RNase H domain-containing protein</fullName>
    </recommendedName>
</protein>
<evidence type="ECO:0000313" key="2">
    <source>
        <dbReference type="EMBL" id="GBM79218.1"/>
    </source>
</evidence>
<sequence>MVDVLIFRCSVPACRGNYDESNKVSVFGFPNDERLREKWLHAIPRKDFNITKNSKVSLKDDYLEVLLIIKEIYIKSFLDYKGGNIVVMVYNSSNLATGVQVFMLQSLFSPYKDVIHIVPIDKFDASKLFDLRKKVIMGLEEIGFKVMANTRSHIRNTQEFTSLQLENARKNLIRTSQRNSFLEEMRALENNQPLLKKSKLSRFNPFLQNGLIRRGGRVWTFCWTGLDILLDGYDIFTKLLVRYTHLSYFLSSDRNFGSYEDAK</sequence>
<dbReference type="EMBL" id="BGPR01002809">
    <property type="protein sequence ID" value="GBM79218.1"/>
    <property type="molecule type" value="Genomic_DNA"/>
</dbReference>
<dbReference type="SUPFAM" id="SSF57716">
    <property type="entry name" value="Glucocorticoid receptor-like (DNA-binding domain)"/>
    <property type="match status" value="1"/>
</dbReference>
<dbReference type="GO" id="GO:0008270">
    <property type="term" value="F:zinc ion binding"/>
    <property type="evidence" value="ECO:0007669"/>
    <property type="project" value="UniProtKB-KW"/>
</dbReference>
<feature type="domain" description="Transposable element P transposase-like RNase H" evidence="1">
    <location>
        <begin position="52"/>
        <end position="151"/>
    </location>
</feature>
<comment type="caution">
    <text evidence="2">The sequence shown here is derived from an EMBL/GenBank/DDBJ whole genome shotgun (WGS) entry which is preliminary data.</text>
</comment>
<dbReference type="Proteomes" id="UP000499080">
    <property type="component" value="Unassembled WGS sequence"/>
</dbReference>